<protein>
    <submittedName>
        <fullName evidence="1">Uncharacterized protein</fullName>
    </submittedName>
</protein>
<dbReference type="EMBL" id="CAADRP010000557">
    <property type="protein sequence ID" value="VFU29685.1"/>
    <property type="molecule type" value="Genomic_DNA"/>
</dbReference>
<evidence type="ECO:0000313" key="1">
    <source>
        <dbReference type="EMBL" id="VFU29685.1"/>
    </source>
</evidence>
<sequence>MPESGGTSPRNYSEVATKVEIQTRAVGGGFRFACPNVISEEERQTPASIQKCISFSIITRPCCRSNYIC</sequence>
<organism evidence="1">
    <name type="scientific">Salix viminalis</name>
    <name type="common">Common osier</name>
    <name type="synonym">Basket willow</name>
    <dbReference type="NCBI Taxonomy" id="40686"/>
    <lineage>
        <taxon>Eukaryota</taxon>
        <taxon>Viridiplantae</taxon>
        <taxon>Streptophyta</taxon>
        <taxon>Embryophyta</taxon>
        <taxon>Tracheophyta</taxon>
        <taxon>Spermatophyta</taxon>
        <taxon>Magnoliopsida</taxon>
        <taxon>eudicotyledons</taxon>
        <taxon>Gunneridae</taxon>
        <taxon>Pentapetalae</taxon>
        <taxon>rosids</taxon>
        <taxon>fabids</taxon>
        <taxon>Malpighiales</taxon>
        <taxon>Salicaceae</taxon>
        <taxon>Saliceae</taxon>
        <taxon>Salix</taxon>
    </lineage>
</organism>
<reference evidence="1" key="1">
    <citation type="submission" date="2019-03" db="EMBL/GenBank/DDBJ databases">
        <authorList>
            <person name="Mank J."/>
            <person name="Almeida P."/>
        </authorList>
    </citation>
    <scope>NUCLEOTIDE SEQUENCE</scope>
    <source>
        <strain evidence="1">78183</strain>
    </source>
</reference>
<proteinExistence type="predicted"/>
<dbReference type="AlphaFoldDB" id="A0A6N2KX45"/>
<accession>A0A6N2KX45</accession>
<name>A0A6N2KX45_SALVM</name>
<gene>
    <name evidence="1" type="ORF">SVIM_LOCUS109645</name>
</gene>